<evidence type="ECO:0000313" key="1">
    <source>
        <dbReference type="EMBL" id="MFC4028508.1"/>
    </source>
</evidence>
<sequence length="225" mass="27471">MNYIRHLQLVYQQFLEDERLNPSHISLYMALFQEWNAARFPGELYINRQQLMRSSKVRSRSGYHRCIRELDCFGYLEYMPSHNPYQGSRVKMFTFRTSSKPVQDHRDPILEQVADHYYPKYEPVDEPYINNNKHKTITNINNTITPVKNEVFKFFKTQNWPLEEAKKYYAYYQQEHWKTAKGILITDWKGAAKKWMNRYYRWRKEKKEQPDYLKISKNKNYGQPL</sequence>
<comment type="caution">
    <text evidence="1">The sequence shown here is derived from an EMBL/GenBank/DDBJ whole genome shotgun (WGS) entry which is preliminary data.</text>
</comment>
<accession>A0ABV8H994</accession>
<evidence type="ECO:0000313" key="2">
    <source>
        <dbReference type="Proteomes" id="UP001595793"/>
    </source>
</evidence>
<dbReference type="Proteomes" id="UP001595793">
    <property type="component" value="Unassembled WGS sequence"/>
</dbReference>
<keyword evidence="2" id="KW-1185">Reference proteome</keyword>
<reference evidence="2" key="1">
    <citation type="journal article" date="2019" name="Int. J. Syst. Evol. Microbiol.">
        <title>The Global Catalogue of Microorganisms (GCM) 10K type strain sequencing project: providing services to taxonomists for standard genome sequencing and annotation.</title>
        <authorList>
            <consortium name="The Broad Institute Genomics Platform"/>
            <consortium name="The Broad Institute Genome Sequencing Center for Infectious Disease"/>
            <person name="Wu L."/>
            <person name="Ma J."/>
        </authorList>
    </citation>
    <scope>NUCLEOTIDE SEQUENCE [LARGE SCALE GENOMIC DNA]</scope>
    <source>
        <strain evidence="2">CECT 9128</strain>
    </source>
</reference>
<dbReference type="EMBL" id="JBHSAS010000010">
    <property type="protein sequence ID" value="MFC4028508.1"/>
    <property type="molecule type" value="Genomic_DNA"/>
</dbReference>
<name>A0ABV8H994_9FLAO</name>
<proteinExistence type="predicted"/>
<organism evidence="1 2">
    <name type="scientific">Zunongwangia endophytica</name>
    <dbReference type="NCBI Taxonomy" id="1808945"/>
    <lineage>
        <taxon>Bacteria</taxon>
        <taxon>Pseudomonadati</taxon>
        <taxon>Bacteroidota</taxon>
        <taxon>Flavobacteriia</taxon>
        <taxon>Flavobacteriales</taxon>
        <taxon>Flavobacteriaceae</taxon>
        <taxon>Zunongwangia</taxon>
    </lineage>
</organism>
<protein>
    <recommendedName>
        <fullName evidence="3">Helix-turn-helix domain-containing protein</fullName>
    </recommendedName>
</protein>
<evidence type="ECO:0008006" key="3">
    <source>
        <dbReference type="Google" id="ProtNLM"/>
    </source>
</evidence>
<dbReference type="RefSeq" id="WP_290232487.1">
    <property type="nucleotide sequence ID" value="NZ_JAUFPZ010000002.1"/>
</dbReference>
<gene>
    <name evidence="1" type="ORF">ACFOS1_13915</name>
</gene>